<accession>I0Z9P1</accession>
<evidence type="ECO:0000313" key="2">
    <source>
        <dbReference type="Proteomes" id="UP000007264"/>
    </source>
</evidence>
<dbReference type="GeneID" id="17045375"/>
<organism evidence="1 2">
    <name type="scientific">Coccomyxa subellipsoidea (strain C-169)</name>
    <name type="common">Green microalga</name>
    <dbReference type="NCBI Taxonomy" id="574566"/>
    <lineage>
        <taxon>Eukaryota</taxon>
        <taxon>Viridiplantae</taxon>
        <taxon>Chlorophyta</taxon>
        <taxon>core chlorophytes</taxon>
        <taxon>Trebouxiophyceae</taxon>
        <taxon>Trebouxiophyceae incertae sedis</taxon>
        <taxon>Coccomyxaceae</taxon>
        <taxon>Coccomyxa</taxon>
        <taxon>Coccomyxa subellipsoidea</taxon>
    </lineage>
</organism>
<dbReference type="OrthoDB" id="538850at2759"/>
<sequence length="269" mass="29781">MRCSPDGFSVSDTIMTNAVEGAIALIASCPRLLMTRSFVPFYDMQPSLLSVSHVIRDMPEYKGACLSIEGVISRDFAAALECAASLEDKRTIFDTCCAIDEELRTIRTRDDVHNQLQRLVGWHRGFSGLSEGFGAGCLFVDIAPMKALVMPAVTRAIEAVKAHAVVLAHSACVESLSEIRTRTTRLLARPEDTDSFGSFQEVCRLQQEEYAAVLIQAVHVDELYSLLAEHEQRAPMADQVRHDDLKEARITFAKALEDAEAYLLKKMPS</sequence>
<dbReference type="RefSeq" id="XP_005651904.1">
    <property type="nucleotide sequence ID" value="XM_005651847.1"/>
</dbReference>
<keyword evidence="2" id="KW-1185">Reference proteome</keyword>
<dbReference type="GO" id="GO:0007018">
    <property type="term" value="P:microtubule-based movement"/>
    <property type="evidence" value="ECO:0007669"/>
    <property type="project" value="InterPro"/>
</dbReference>
<dbReference type="PANTHER" id="PTHR45703">
    <property type="entry name" value="DYNEIN HEAVY CHAIN"/>
    <property type="match status" value="1"/>
</dbReference>
<evidence type="ECO:0000313" key="1">
    <source>
        <dbReference type="EMBL" id="EIE27360.1"/>
    </source>
</evidence>
<protein>
    <submittedName>
        <fullName evidence="1">Uncharacterized protein</fullName>
    </submittedName>
</protein>
<name>I0Z9P1_COCSC</name>
<dbReference type="GO" id="GO:0051959">
    <property type="term" value="F:dynein light intermediate chain binding"/>
    <property type="evidence" value="ECO:0007669"/>
    <property type="project" value="InterPro"/>
</dbReference>
<dbReference type="STRING" id="574566.I0Z9P1"/>
<gene>
    <name evidence="1" type="ORF">COCSUDRAFT_31988</name>
</gene>
<dbReference type="GO" id="GO:0030286">
    <property type="term" value="C:dynein complex"/>
    <property type="evidence" value="ECO:0007669"/>
    <property type="project" value="InterPro"/>
</dbReference>
<dbReference type="Proteomes" id="UP000007264">
    <property type="component" value="Unassembled WGS sequence"/>
</dbReference>
<dbReference type="AlphaFoldDB" id="I0Z9P1"/>
<proteinExistence type="predicted"/>
<comment type="caution">
    <text evidence="1">The sequence shown here is derived from an EMBL/GenBank/DDBJ whole genome shotgun (WGS) entry which is preliminary data.</text>
</comment>
<dbReference type="GO" id="GO:0045505">
    <property type="term" value="F:dynein intermediate chain binding"/>
    <property type="evidence" value="ECO:0007669"/>
    <property type="project" value="InterPro"/>
</dbReference>
<dbReference type="InterPro" id="IPR026983">
    <property type="entry name" value="DHC"/>
</dbReference>
<dbReference type="PANTHER" id="PTHR45703:SF35">
    <property type="entry name" value="DYNEIN HEAVY CHAIN"/>
    <property type="match status" value="1"/>
</dbReference>
<dbReference type="EMBL" id="AGSI01000001">
    <property type="protein sequence ID" value="EIE27360.1"/>
    <property type="molecule type" value="Genomic_DNA"/>
</dbReference>
<reference evidence="1 2" key="1">
    <citation type="journal article" date="2012" name="Genome Biol.">
        <title>The genome of the polar eukaryotic microalga coccomyxa subellipsoidea reveals traits of cold adaptation.</title>
        <authorList>
            <person name="Blanc G."/>
            <person name="Agarkova I."/>
            <person name="Grimwood J."/>
            <person name="Kuo A."/>
            <person name="Brueggeman A."/>
            <person name="Dunigan D."/>
            <person name="Gurnon J."/>
            <person name="Ladunga I."/>
            <person name="Lindquist E."/>
            <person name="Lucas S."/>
            <person name="Pangilinan J."/>
            <person name="Proschold T."/>
            <person name="Salamov A."/>
            <person name="Schmutz J."/>
            <person name="Weeks D."/>
            <person name="Yamada T."/>
            <person name="Claverie J.M."/>
            <person name="Grigoriev I."/>
            <person name="Van Etten J."/>
            <person name="Lomsadze A."/>
            <person name="Borodovsky M."/>
        </authorList>
    </citation>
    <scope>NUCLEOTIDE SEQUENCE [LARGE SCALE GENOMIC DNA]</scope>
    <source>
        <strain evidence="1 2">C-169</strain>
    </source>
</reference>
<dbReference type="KEGG" id="csl:COCSUDRAFT_31988"/>